<dbReference type="Proteomes" id="UP001519273">
    <property type="component" value="Unassembled WGS sequence"/>
</dbReference>
<keyword evidence="2" id="KW-0547">Nucleotide-binding</keyword>
<organism evidence="5 6">
    <name type="scientific">Paenibacillus sediminis</name>
    <dbReference type="NCBI Taxonomy" id="664909"/>
    <lineage>
        <taxon>Bacteria</taxon>
        <taxon>Bacillati</taxon>
        <taxon>Bacillota</taxon>
        <taxon>Bacilli</taxon>
        <taxon>Bacillales</taxon>
        <taxon>Paenibacillaceae</taxon>
        <taxon>Paenibacillus</taxon>
    </lineage>
</organism>
<accession>A0ABS4H7R7</accession>
<evidence type="ECO:0000256" key="2">
    <source>
        <dbReference type="ARBA" id="ARBA00022741"/>
    </source>
</evidence>
<evidence type="ECO:0000313" key="6">
    <source>
        <dbReference type="Proteomes" id="UP001519273"/>
    </source>
</evidence>
<dbReference type="CDD" id="cd03230">
    <property type="entry name" value="ABC_DR_subfamily_A"/>
    <property type="match status" value="1"/>
</dbReference>
<gene>
    <name evidence="5" type="ORF">J2Z20_003503</name>
</gene>
<dbReference type="InterPro" id="IPR003593">
    <property type="entry name" value="AAA+_ATPase"/>
</dbReference>
<dbReference type="RefSeq" id="WP_209853162.1">
    <property type="nucleotide sequence ID" value="NZ_CBCRVE010000016.1"/>
</dbReference>
<dbReference type="Pfam" id="PF00005">
    <property type="entry name" value="ABC_tran"/>
    <property type="match status" value="1"/>
</dbReference>
<dbReference type="SUPFAM" id="SSF52540">
    <property type="entry name" value="P-loop containing nucleoside triphosphate hydrolases"/>
    <property type="match status" value="1"/>
</dbReference>
<evidence type="ECO:0000259" key="4">
    <source>
        <dbReference type="PROSITE" id="PS50893"/>
    </source>
</evidence>
<name>A0ABS4H7R7_9BACL</name>
<protein>
    <submittedName>
        <fullName evidence="5">ABC-2 type transport system ATP-binding protein</fullName>
    </submittedName>
</protein>
<keyword evidence="6" id="KW-1185">Reference proteome</keyword>
<evidence type="ECO:0000313" key="5">
    <source>
        <dbReference type="EMBL" id="MBP1938563.1"/>
    </source>
</evidence>
<dbReference type="InterPro" id="IPR003439">
    <property type="entry name" value="ABC_transporter-like_ATP-bd"/>
</dbReference>
<dbReference type="PANTHER" id="PTHR42939">
    <property type="entry name" value="ABC TRANSPORTER ATP-BINDING PROTEIN ALBC-RELATED"/>
    <property type="match status" value="1"/>
</dbReference>
<sequence>MEQTVIEYRGVRKHRGRKMIGPIDLRIPKGYVIAIVGENGSGKSTMMNMLMQMVIPDEGEISWFGQGELKEMTTEMKQQIAFVPEQTSPEENRWTVDQAVKFRSYWYPDWDSAYYEQLMDRFGVPRDVKLRKLSKGEQRKFEIAAALAARPKLLLLDEPSSGLDPFAWKMMIDELRLFMQGGETTIVMNTHIVDEVKKLADYIVMIHQGQLMGMAEKDSLLDNWKEVWLSTEEEIADDLPGVVSWQRETSTILRVLTTECQALEHTLHEADIQMLKMRGLELDEVLSLWIQGHKPA</sequence>
<keyword evidence="1" id="KW-0813">Transport</keyword>
<dbReference type="PROSITE" id="PS50893">
    <property type="entry name" value="ABC_TRANSPORTER_2"/>
    <property type="match status" value="1"/>
</dbReference>
<evidence type="ECO:0000256" key="3">
    <source>
        <dbReference type="ARBA" id="ARBA00022840"/>
    </source>
</evidence>
<dbReference type="PROSITE" id="PS00211">
    <property type="entry name" value="ABC_TRANSPORTER_1"/>
    <property type="match status" value="1"/>
</dbReference>
<keyword evidence="3 5" id="KW-0067">ATP-binding</keyword>
<evidence type="ECO:0000256" key="1">
    <source>
        <dbReference type="ARBA" id="ARBA00022448"/>
    </source>
</evidence>
<dbReference type="InterPro" id="IPR027417">
    <property type="entry name" value="P-loop_NTPase"/>
</dbReference>
<feature type="domain" description="ABC transporter" evidence="4">
    <location>
        <begin position="1"/>
        <end position="233"/>
    </location>
</feature>
<dbReference type="Gene3D" id="3.40.50.300">
    <property type="entry name" value="P-loop containing nucleotide triphosphate hydrolases"/>
    <property type="match status" value="1"/>
</dbReference>
<reference evidence="5 6" key="1">
    <citation type="submission" date="2021-03" db="EMBL/GenBank/DDBJ databases">
        <title>Genomic Encyclopedia of Type Strains, Phase IV (KMG-IV): sequencing the most valuable type-strain genomes for metagenomic binning, comparative biology and taxonomic classification.</title>
        <authorList>
            <person name="Goeker M."/>
        </authorList>
    </citation>
    <scope>NUCLEOTIDE SEQUENCE [LARGE SCALE GENOMIC DNA]</scope>
    <source>
        <strain evidence="5 6">DSM 23491</strain>
    </source>
</reference>
<proteinExistence type="predicted"/>
<dbReference type="GO" id="GO:0005524">
    <property type="term" value="F:ATP binding"/>
    <property type="evidence" value="ECO:0007669"/>
    <property type="project" value="UniProtKB-KW"/>
</dbReference>
<dbReference type="InterPro" id="IPR017871">
    <property type="entry name" value="ABC_transporter-like_CS"/>
</dbReference>
<dbReference type="SMART" id="SM00382">
    <property type="entry name" value="AAA"/>
    <property type="match status" value="1"/>
</dbReference>
<comment type="caution">
    <text evidence="5">The sequence shown here is derived from an EMBL/GenBank/DDBJ whole genome shotgun (WGS) entry which is preliminary data.</text>
</comment>
<dbReference type="PANTHER" id="PTHR42939:SF1">
    <property type="entry name" value="ABC TRANSPORTER ATP-BINDING PROTEIN ALBC-RELATED"/>
    <property type="match status" value="1"/>
</dbReference>
<dbReference type="InterPro" id="IPR051782">
    <property type="entry name" value="ABC_Transporter_VariousFunc"/>
</dbReference>
<dbReference type="EMBL" id="JAGGKP010000017">
    <property type="protein sequence ID" value="MBP1938563.1"/>
    <property type="molecule type" value="Genomic_DNA"/>
</dbReference>